<dbReference type="InterPro" id="IPR026286">
    <property type="entry name" value="MaiA/AMDase"/>
</dbReference>
<organism evidence="1 2">
    <name type="scientific">Pseudomonas citronellolis</name>
    <dbReference type="NCBI Taxonomy" id="53408"/>
    <lineage>
        <taxon>Bacteria</taxon>
        <taxon>Pseudomonadati</taxon>
        <taxon>Pseudomonadota</taxon>
        <taxon>Gammaproteobacteria</taxon>
        <taxon>Pseudomonadales</taxon>
        <taxon>Pseudomonadaceae</taxon>
        <taxon>Pseudomonas</taxon>
    </lineage>
</organism>
<dbReference type="Gene3D" id="3.40.50.12500">
    <property type="match status" value="1"/>
</dbReference>
<dbReference type="GeneID" id="72996249"/>
<dbReference type="AlphaFoldDB" id="A0A127MTJ7"/>
<dbReference type="PANTHER" id="PTHR40267:SF1">
    <property type="entry name" value="BLR3294 PROTEIN"/>
    <property type="match status" value="1"/>
</dbReference>
<sequence>MSAEINEIRIPTPAGPAYGEQLRVGLIALSADVAIERDFHRMANTDEVAVFTTRIRLREPNTEETFRELERELPNIAQLILPRSRLDVAVFGCTAASMLIGTPEVEAAVQLGREGIAVTNPAIAVVEALRAVGAKRVAMLTPYTLSVTEAAVAFFESNGLELSSVACLGVDLDDNHARISEELLLQQALALDWQSADAIFLSCTAIRSLNVIERLERETGKFVISSNQATFWHALRLGKAAAPVKGFGRLFEH</sequence>
<evidence type="ECO:0000313" key="2">
    <source>
        <dbReference type="Proteomes" id="UP000077748"/>
    </source>
</evidence>
<evidence type="ECO:0000313" key="1">
    <source>
        <dbReference type="EMBL" id="ANI15317.1"/>
    </source>
</evidence>
<dbReference type="Proteomes" id="UP000077748">
    <property type="component" value="Chromosome"/>
</dbReference>
<dbReference type="InterPro" id="IPR053714">
    <property type="entry name" value="Iso_Racemase_Enz_sf"/>
</dbReference>
<dbReference type="STRING" id="53408.A9C11_15600"/>
<dbReference type="RefSeq" id="WP_009621924.1">
    <property type="nucleotide sequence ID" value="NZ_CALEBV010000074.1"/>
</dbReference>
<proteinExistence type="predicted"/>
<dbReference type="EMBL" id="CP015878">
    <property type="protein sequence ID" value="ANI15317.1"/>
    <property type="molecule type" value="Genomic_DNA"/>
</dbReference>
<name>A0A127MTJ7_9PSED</name>
<dbReference type="PIRSF" id="PIRSF015736">
    <property type="entry name" value="MI"/>
    <property type="match status" value="1"/>
</dbReference>
<dbReference type="Pfam" id="PF17645">
    <property type="entry name" value="Amdase"/>
    <property type="match status" value="1"/>
</dbReference>
<dbReference type="PANTHER" id="PTHR40267">
    <property type="entry name" value="BLR3294 PROTEIN"/>
    <property type="match status" value="1"/>
</dbReference>
<protein>
    <submittedName>
        <fullName evidence="1">Uncharacterized protein</fullName>
    </submittedName>
</protein>
<dbReference type="KEGG" id="pcq:PcP3B5_31700"/>
<reference evidence="1 2" key="1">
    <citation type="submission" date="2016-05" db="EMBL/GenBank/DDBJ databases">
        <title>Genome Sequence of Pseudomonas citronellolis Strain SJTE-3, an Estrogens and Persistent Organic Pollutants degradation strain.</title>
        <authorList>
            <person name="Liang R."/>
        </authorList>
    </citation>
    <scope>NUCLEOTIDE SEQUENCE [LARGE SCALE GENOMIC DNA]</scope>
    <source>
        <strain evidence="1 2">SJTE-3</strain>
    </source>
</reference>
<accession>A0A127MTJ7</accession>
<gene>
    <name evidence="1" type="ORF">A9C11_15600</name>
</gene>